<protein>
    <submittedName>
        <fullName evidence="3">LysR family transcriptional regulator</fullName>
    </submittedName>
</protein>
<reference evidence="3 4" key="1">
    <citation type="submission" date="2021-06" db="EMBL/GenBank/DDBJ databases">
        <title>50 bacteria genomes isolated from Dapeng, Shenzhen, China.</title>
        <authorList>
            <person name="Zheng W."/>
            <person name="Yu S."/>
            <person name="Huang Y."/>
        </authorList>
    </citation>
    <scope>NUCLEOTIDE SEQUENCE [LARGE SCALE GENOMIC DNA]</scope>
    <source>
        <strain evidence="3 4">DP1N14-2</strain>
    </source>
</reference>
<evidence type="ECO:0000259" key="2">
    <source>
        <dbReference type="PROSITE" id="PS50931"/>
    </source>
</evidence>
<accession>A0ABS7NJX4</accession>
<dbReference type="RefSeq" id="WP_222509544.1">
    <property type="nucleotide sequence ID" value="NZ_JAHVJA010000011.1"/>
</dbReference>
<feature type="domain" description="HTH lysR-type" evidence="2">
    <location>
        <begin position="1"/>
        <end position="60"/>
    </location>
</feature>
<dbReference type="PANTHER" id="PTHR30537:SF71">
    <property type="entry name" value="TRANSCRIPTIONAL REGULATORY PROTEIN"/>
    <property type="match status" value="1"/>
</dbReference>
<dbReference type="SUPFAM" id="SSF46785">
    <property type="entry name" value="Winged helix' DNA-binding domain"/>
    <property type="match status" value="1"/>
</dbReference>
<dbReference type="InterPro" id="IPR000847">
    <property type="entry name" value="LysR_HTH_N"/>
</dbReference>
<evidence type="ECO:0000256" key="1">
    <source>
        <dbReference type="ARBA" id="ARBA00009437"/>
    </source>
</evidence>
<evidence type="ECO:0000313" key="4">
    <source>
        <dbReference type="Proteomes" id="UP000766629"/>
    </source>
</evidence>
<dbReference type="InterPro" id="IPR036390">
    <property type="entry name" value="WH_DNA-bd_sf"/>
</dbReference>
<dbReference type="Proteomes" id="UP000766629">
    <property type="component" value="Unassembled WGS sequence"/>
</dbReference>
<dbReference type="PROSITE" id="PS50931">
    <property type="entry name" value="HTH_LYSR"/>
    <property type="match status" value="1"/>
</dbReference>
<evidence type="ECO:0000313" key="3">
    <source>
        <dbReference type="EMBL" id="MBY6141508.1"/>
    </source>
</evidence>
<dbReference type="InterPro" id="IPR036388">
    <property type="entry name" value="WH-like_DNA-bd_sf"/>
</dbReference>
<dbReference type="InterPro" id="IPR058163">
    <property type="entry name" value="LysR-type_TF_proteobact-type"/>
</dbReference>
<sequence>MDNRAGEMQVFLQVVDSGSFSEAARMMRMTPSTVSKLIGRVEERLGVRLLERSTRRLSLTDEGRVYYERSRVLIAGMDEIER</sequence>
<proteinExistence type="inferred from homology"/>
<comment type="caution">
    <text evidence="3">The sequence shown here is derived from an EMBL/GenBank/DDBJ whole genome shotgun (WGS) entry which is preliminary data.</text>
</comment>
<gene>
    <name evidence="3" type="ORF">KUV26_18870</name>
</gene>
<dbReference type="EMBL" id="JAHVJA010000011">
    <property type="protein sequence ID" value="MBY6141508.1"/>
    <property type="molecule type" value="Genomic_DNA"/>
</dbReference>
<name>A0ABS7NJX4_9RHOB</name>
<comment type="similarity">
    <text evidence="1">Belongs to the LysR transcriptional regulatory family.</text>
</comment>
<dbReference type="Pfam" id="PF00126">
    <property type="entry name" value="HTH_1"/>
    <property type="match status" value="1"/>
</dbReference>
<dbReference type="Gene3D" id="1.10.10.10">
    <property type="entry name" value="Winged helix-like DNA-binding domain superfamily/Winged helix DNA-binding domain"/>
    <property type="match status" value="1"/>
</dbReference>
<dbReference type="PANTHER" id="PTHR30537">
    <property type="entry name" value="HTH-TYPE TRANSCRIPTIONAL REGULATOR"/>
    <property type="match status" value="1"/>
</dbReference>
<organism evidence="3 4">
    <name type="scientific">Leisingera daeponensis</name>
    <dbReference type="NCBI Taxonomy" id="405746"/>
    <lineage>
        <taxon>Bacteria</taxon>
        <taxon>Pseudomonadati</taxon>
        <taxon>Pseudomonadota</taxon>
        <taxon>Alphaproteobacteria</taxon>
        <taxon>Rhodobacterales</taxon>
        <taxon>Roseobacteraceae</taxon>
        <taxon>Leisingera</taxon>
    </lineage>
</organism>
<keyword evidence="4" id="KW-1185">Reference proteome</keyword>